<reference evidence="13" key="1">
    <citation type="submission" date="2017-08" db="EMBL/GenBank/DDBJ databases">
        <title>A dynamic microbial community with high functional redundancy inhabits the cold, oxic subseafloor aquifer.</title>
        <authorList>
            <person name="Tully B.J."/>
            <person name="Wheat C.G."/>
            <person name="Glazer B.T."/>
            <person name="Huber J.A."/>
        </authorList>
    </citation>
    <scope>NUCLEOTIDE SEQUENCE [LARGE SCALE GENOMIC DNA]</scope>
</reference>
<dbReference type="Gene3D" id="2.40.50.140">
    <property type="entry name" value="Nucleic acid-binding proteins"/>
    <property type="match status" value="2"/>
</dbReference>
<proteinExistence type="inferred from homology"/>
<dbReference type="PROSITE" id="PS01275">
    <property type="entry name" value="EFP"/>
    <property type="match status" value="1"/>
</dbReference>
<evidence type="ECO:0000259" key="11">
    <source>
        <dbReference type="SMART" id="SM01185"/>
    </source>
</evidence>
<dbReference type="InterPro" id="IPR020599">
    <property type="entry name" value="Transl_elong_fac_P/YeiP"/>
</dbReference>
<evidence type="ECO:0000256" key="7">
    <source>
        <dbReference type="HAMAP-Rule" id="MF_00141"/>
    </source>
</evidence>
<dbReference type="GO" id="GO:0043043">
    <property type="term" value="P:peptide biosynthetic process"/>
    <property type="evidence" value="ECO:0007669"/>
    <property type="project" value="InterPro"/>
</dbReference>
<sequence>MGSVSTNEFKSGMKLEIEGFPYTIVSVEFVKPGKGQAFVRTKIKHLLSGRVIEKTYKSGEKFQLADVEESKLRLLYVENGAAIFMNDHDFNQVEVSLETLGMRPDYLLDDTLYEVIFYNGNVVDIIAPTFLNLTVTQTAPGVRGDTAAGRVMKGATLQTGLEIQVPIFINEGEKIKVDTRDGSYVSRV</sequence>
<dbReference type="AlphaFoldDB" id="A0A2A4X4C7"/>
<dbReference type="HAMAP" id="MF_00141">
    <property type="entry name" value="EF_P"/>
    <property type="match status" value="1"/>
</dbReference>
<dbReference type="InterPro" id="IPR014722">
    <property type="entry name" value="Rib_uL2_dom2"/>
</dbReference>
<comment type="pathway">
    <text evidence="2 7">Protein biosynthesis; polypeptide chain elongation.</text>
</comment>
<evidence type="ECO:0000259" key="10">
    <source>
        <dbReference type="SMART" id="SM00841"/>
    </source>
</evidence>
<dbReference type="Pfam" id="PF08207">
    <property type="entry name" value="EFP_N"/>
    <property type="match status" value="1"/>
</dbReference>
<dbReference type="InterPro" id="IPR011768">
    <property type="entry name" value="Transl_elongation_fac_P"/>
</dbReference>
<dbReference type="InterPro" id="IPR015365">
    <property type="entry name" value="Elong-fact-P_C"/>
</dbReference>
<keyword evidence="5 7" id="KW-0251">Elongation factor</keyword>
<evidence type="ECO:0000313" key="13">
    <source>
        <dbReference type="Proteomes" id="UP000218775"/>
    </source>
</evidence>
<dbReference type="EMBL" id="NVUK01000015">
    <property type="protein sequence ID" value="PCI77542.1"/>
    <property type="molecule type" value="Genomic_DNA"/>
</dbReference>
<dbReference type="SUPFAM" id="SSF50104">
    <property type="entry name" value="Translation proteins SH3-like domain"/>
    <property type="match status" value="1"/>
</dbReference>
<keyword evidence="4 7" id="KW-0963">Cytoplasm</keyword>
<organism evidence="12 13">
    <name type="scientific">Aerophobetes bacterium</name>
    <dbReference type="NCBI Taxonomy" id="2030807"/>
    <lineage>
        <taxon>Bacteria</taxon>
        <taxon>Candidatus Aerophobota</taxon>
    </lineage>
</organism>
<evidence type="ECO:0000256" key="2">
    <source>
        <dbReference type="ARBA" id="ARBA00004815"/>
    </source>
</evidence>
<evidence type="ECO:0000256" key="3">
    <source>
        <dbReference type="ARBA" id="ARBA00009479"/>
    </source>
</evidence>
<dbReference type="CDD" id="cd05794">
    <property type="entry name" value="S1_EF-P_repeat_2"/>
    <property type="match status" value="1"/>
</dbReference>
<name>A0A2A4X4C7_UNCAE</name>
<dbReference type="Pfam" id="PF01132">
    <property type="entry name" value="EFP"/>
    <property type="match status" value="1"/>
</dbReference>
<comment type="similarity">
    <text evidence="3 7 9">Belongs to the elongation factor P family.</text>
</comment>
<dbReference type="SMART" id="SM01185">
    <property type="entry name" value="EFP"/>
    <property type="match status" value="1"/>
</dbReference>
<gene>
    <name evidence="7 12" type="primary">efp</name>
    <name evidence="12" type="ORF">COB21_02850</name>
</gene>
<dbReference type="FunFam" id="2.30.30.30:FF:000003">
    <property type="entry name" value="Elongation factor P"/>
    <property type="match status" value="1"/>
</dbReference>
<dbReference type="PIRSF" id="PIRSF005901">
    <property type="entry name" value="EF-P"/>
    <property type="match status" value="1"/>
</dbReference>
<dbReference type="Proteomes" id="UP000218775">
    <property type="component" value="Unassembled WGS sequence"/>
</dbReference>
<dbReference type="PANTHER" id="PTHR30053">
    <property type="entry name" value="ELONGATION FACTOR P"/>
    <property type="match status" value="1"/>
</dbReference>
<comment type="caution">
    <text evidence="12">The sequence shown here is derived from an EMBL/GenBank/DDBJ whole genome shotgun (WGS) entry which is preliminary data.</text>
</comment>
<evidence type="ECO:0000256" key="6">
    <source>
        <dbReference type="ARBA" id="ARBA00022917"/>
    </source>
</evidence>
<dbReference type="SUPFAM" id="SSF50249">
    <property type="entry name" value="Nucleic acid-binding proteins"/>
    <property type="match status" value="2"/>
</dbReference>
<evidence type="ECO:0000256" key="5">
    <source>
        <dbReference type="ARBA" id="ARBA00022768"/>
    </source>
</evidence>
<feature type="domain" description="Elongation factor P C-terminal" evidence="10">
    <location>
        <begin position="131"/>
        <end position="187"/>
    </location>
</feature>
<dbReference type="GO" id="GO:0005829">
    <property type="term" value="C:cytosol"/>
    <property type="evidence" value="ECO:0007669"/>
    <property type="project" value="UniProtKB-ARBA"/>
</dbReference>
<dbReference type="UniPathway" id="UPA00345"/>
<feature type="domain" description="Translation elongation factor P/YeiP central" evidence="11">
    <location>
        <begin position="69"/>
        <end position="123"/>
    </location>
</feature>
<evidence type="ECO:0000256" key="4">
    <source>
        <dbReference type="ARBA" id="ARBA00022490"/>
    </source>
</evidence>
<protein>
    <recommendedName>
        <fullName evidence="7 8">Elongation factor P</fullName>
        <shortName evidence="7">EF-P</shortName>
    </recommendedName>
</protein>
<dbReference type="PANTHER" id="PTHR30053:SF12">
    <property type="entry name" value="ELONGATION FACTOR P (EF-P) FAMILY PROTEIN"/>
    <property type="match status" value="1"/>
</dbReference>
<dbReference type="InterPro" id="IPR013852">
    <property type="entry name" value="Transl_elong_P/YeiP_CS"/>
</dbReference>
<dbReference type="NCBIfam" id="NF001810">
    <property type="entry name" value="PRK00529.1"/>
    <property type="match status" value="1"/>
</dbReference>
<dbReference type="InterPro" id="IPR001059">
    <property type="entry name" value="Transl_elong_P/YeiP_cen"/>
</dbReference>
<dbReference type="SMART" id="SM00841">
    <property type="entry name" value="Elong-fact-P_C"/>
    <property type="match status" value="1"/>
</dbReference>
<dbReference type="InterPro" id="IPR012340">
    <property type="entry name" value="NA-bd_OB-fold"/>
</dbReference>
<comment type="function">
    <text evidence="7">Involved in peptide bond synthesis. Stimulates efficient translation and peptide-bond synthesis on native or reconstituted 70S ribosomes in vitro. Probably functions indirectly by altering the affinity of the ribosome for aminoacyl-tRNA, thus increasing their reactivity as acceptors for peptidyl transferase.</text>
</comment>
<dbReference type="NCBIfam" id="TIGR00038">
    <property type="entry name" value="efp"/>
    <property type="match status" value="1"/>
</dbReference>
<dbReference type="Pfam" id="PF09285">
    <property type="entry name" value="Elong-fact-P_C"/>
    <property type="match status" value="1"/>
</dbReference>
<dbReference type="FunFam" id="2.40.50.140:FF:000004">
    <property type="entry name" value="Elongation factor P"/>
    <property type="match status" value="1"/>
</dbReference>
<dbReference type="InterPro" id="IPR013185">
    <property type="entry name" value="Transl_elong_KOW-like"/>
</dbReference>
<evidence type="ECO:0000313" key="12">
    <source>
        <dbReference type="EMBL" id="PCI77542.1"/>
    </source>
</evidence>
<dbReference type="GO" id="GO:0003746">
    <property type="term" value="F:translation elongation factor activity"/>
    <property type="evidence" value="ECO:0007669"/>
    <property type="project" value="UniProtKB-UniRule"/>
</dbReference>
<evidence type="ECO:0000256" key="8">
    <source>
        <dbReference type="NCBIfam" id="TIGR00038"/>
    </source>
</evidence>
<evidence type="ECO:0000256" key="1">
    <source>
        <dbReference type="ARBA" id="ARBA00004496"/>
    </source>
</evidence>
<accession>A0A2A4X4C7</accession>
<evidence type="ECO:0000256" key="9">
    <source>
        <dbReference type="RuleBase" id="RU004389"/>
    </source>
</evidence>
<comment type="subcellular location">
    <subcellularLocation>
        <location evidence="1 7">Cytoplasm</location>
    </subcellularLocation>
</comment>
<dbReference type="Gene3D" id="2.30.30.30">
    <property type="match status" value="1"/>
</dbReference>
<dbReference type="InterPro" id="IPR008991">
    <property type="entry name" value="Translation_prot_SH3-like_sf"/>
</dbReference>
<keyword evidence="6 7" id="KW-0648">Protein biosynthesis</keyword>